<proteinExistence type="inferred from homology"/>
<gene>
    <name evidence="6" type="ORF">K8F61_10935</name>
</gene>
<evidence type="ECO:0000259" key="5">
    <source>
        <dbReference type="Pfam" id="PF13657"/>
    </source>
</evidence>
<protein>
    <submittedName>
        <fullName evidence="6">Type II toxin-antitoxin system HipA family toxin</fullName>
    </submittedName>
</protein>
<evidence type="ECO:0000256" key="2">
    <source>
        <dbReference type="ARBA" id="ARBA00022679"/>
    </source>
</evidence>
<dbReference type="Pfam" id="PF13657">
    <property type="entry name" value="Couple_hipA"/>
    <property type="match status" value="1"/>
</dbReference>
<dbReference type="RefSeq" id="WP_231819132.1">
    <property type="nucleotide sequence ID" value="NZ_CP082781.1"/>
</dbReference>
<dbReference type="Pfam" id="PF07804">
    <property type="entry name" value="HipA_C"/>
    <property type="match status" value="1"/>
</dbReference>
<evidence type="ECO:0000256" key="3">
    <source>
        <dbReference type="ARBA" id="ARBA00022777"/>
    </source>
</evidence>
<comment type="similarity">
    <text evidence="1">Belongs to the HipA Ser/Thr kinase family.</text>
</comment>
<dbReference type="InterPro" id="IPR012893">
    <property type="entry name" value="HipA-like_C"/>
</dbReference>
<evidence type="ECO:0000313" key="6">
    <source>
        <dbReference type="EMBL" id="UGS25206.1"/>
    </source>
</evidence>
<evidence type="ECO:0000256" key="1">
    <source>
        <dbReference type="ARBA" id="ARBA00010164"/>
    </source>
</evidence>
<keyword evidence="3" id="KW-0418">Kinase</keyword>
<feature type="domain" description="HipA N-terminal subdomain 1" evidence="5">
    <location>
        <begin position="8"/>
        <end position="105"/>
    </location>
</feature>
<feature type="domain" description="HipA-like C-terminal" evidence="4">
    <location>
        <begin position="136"/>
        <end position="376"/>
    </location>
</feature>
<dbReference type="Proteomes" id="UP001199642">
    <property type="component" value="Chromosome"/>
</dbReference>
<dbReference type="NCBIfam" id="TIGR03071">
    <property type="entry name" value="couple_hipA"/>
    <property type="match status" value="1"/>
</dbReference>
<evidence type="ECO:0000259" key="4">
    <source>
        <dbReference type="Pfam" id="PF07804"/>
    </source>
</evidence>
<evidence type="ECO:0000313" key="7">
    <source>
        <dbReference type="Proteomes" id="UP001199642"/>
    </source>
</evidence>
<accession>A0ABY3RNA7</accession>
<dbReference type="InterPro" id="IPR052028">
    <property type="entry name" value="HipA_Ser/Thr_kinase"/>
</dbReference>
<dbReference type="EMBL" id="CP082781">
    <property type="protein sequence ID" value="UGS25206.1"/>
    <property type="molecule type" value="Genomic_DNA"/>
</dbReference>
<name>A0ABY3RNA7_9MICO</name>
<keyword evidence="2" id="KW-0808">Transferase</keyword>
<dbReference type="InterPro" id="IPR017508">
    <property type="entry name" value="HipA_N1"/>
</dbReference>
<dbReference type="PANTHER" id="PTHR37419">
    <property type="entry name" value="SERINE/THREONINE-PROTEIN KINASE TOXIN HIPA"/>
    <property type="match status" value="1"/>
</dbReference>
<organism evidence="6 7">
    <name type="scientific">Microbacterium resistens</name>
    <dbReference type="NCBI Taxonomy" id="156977"/>
    <lineage>
        <taxon>Bacteria</taxon>
        <taxon>Bacillati</taxon>
        <taxon>Actinomycetota</taxon>
        <taxon>Actinomycetes</taxon>
        <taxon>Micrococcales</taxon>
        <taxon>Microbacteriaceae</taxon>
        <taxon>Microbacterium</taxon>
    </lineage>
</organism>
<dbReference type="Gene3D" id="1.10.1070.20">
    <property type="match status" value="1"/>
</dbReference>
<sequence>MIVAAHSVALAGKRVGTLLQRGDVARFVFESDYWEDPERTVLGLWFENNPRQSPQAALRLPTWFSNLLPEGPLRNWIAHDRGVNVDRELQLLLQIGHDLPGAVVVSPLDEVPDADEIGLPIERSLSTRTPQSPWKFSLAGVGLKFSMLRSGDRLSIPAANELGDWIVKFPDAVYRDVPSNEYASMSLAREVGIDCPAIELIHRDELPPVPDVMWPGQEDLAYSIARFDRTPEGGRIHIEDLAQVRGLYPNQKYEGSFETVGGLFYRGHDHKSLREFVRRLAFNLLIGNGDAHLKNWSLIYSDGRRPEISPAYDIVSTGGYYDAATPDDLGLKLGGSKLPGRASRSDFERLQRLLHVGTEDILDIVDETVERFRSAWLGPTRELFPETARTWIDRNAAPMADRLRRRTTP</sequence>
<keyword evidence="7" id="KW-1185">Reference proteome</keyword>
<dbReference type="PANTHER" id="PTHR37419:SF1">
    <property type="entry name" value="SERINE_THREONINE-PROTEIN KINASE TOXIN HIPA"/>
    <property type="match status" value="1"/>
</dbReference>
<reference evidence="6 7" key="1">
    <citation type="submission" date="2023-01" db="EMBL/GenBank/DDBJ databases">
        <title>Characterization of estradiol degrading bacteria Microbacterium sp. MZT7 and reveal degrading genes through genome analysis.</title>
        <authorList>
            <person name="Hao P."/>
            <person name="Gao Y."/>
        </authorList>
    </citation>
    <scope>NUCLEOTIDE SEQUENCE [LARGE SCALE GENOMIC DNA]</scope>
    <source>
        <strain evidence="6 7">MZT7</strain>
    </source>
</reference>